<evidence type="ECO:0000256" key="4">
    <source>
        <dbReference type="ARBA" id="ARBA00022525"/>
    </source>
</evidence>
<keyword evidence="5" id="KW-0325">Glycoprotein</keyword>
<dbReference type="GO" id="GO:0098552">
    <property type="term" value="C:side of membrane"/>
    <property type="evidence" value="ECO:0007669"/>
    <property type="project" value="UniProtKB-KW"/>
</dbReference>
<comment type="subcellular location">
    <subcellularLocation>
        <location evidence="1">Membrane</location>
        <topology evidence="1">Lipid-anchor</topology>
        <topology evidence="1">GPI-anchor</topology>
    </subcellularLocation>
    <subcellularLocation>
        <location evidence="2">Secreted</location>
    </subcellularLocation>
</comment>
<organism evidence="13 14">
    <name type="scientific">Westerdykella ornata</name>
    <dbReference type="NCBI Taxonomy" id="318751"/>
    <lineage>
        <taxon>Eukaryota</taxon>
        <taxon>Fungi</taxon>
        <taxon>Dikarya</taxon>
        <taxon>Ascomycota</taxon>
        <taxon>Pezizomycotina</taxon>
        <taxon>Dothideomycetes</taxon>
        <taxon>Pleosporomycetidae</taxon>
        <taxon>Pleosporales</taxon>
        <taxon>Sporormiaceae</taxon>
        <taxon>Westerdykella</taxon>
    </lineage>
</organism>
<feature type="compositionally biased region" description="Polar residues" evidence="10">
    <location>
        <begin position="120"/>
        <end position="133"/>
    </location>
</feature>
<dbReference type="Pfam" id="PF05730">
    <property type="entry name" value="CFEM"/>
    <property type="match status" value="1"/>
</dbReference>
<dbReference type="RefSeq" id="XP_033657337.1">
    <property type="nucleotide sequence ID" value="XM_033802592.1"/>
</dbReference>
<dbReference type="GO" id="GO:0046872">
    <property type="term" value="F:metal ion binding"/>
    <property type="evidence" value="ECO:0007669"/>
    <property type="project" value="UniProtKB-UniRule"/>
</dbReference>
<keyword evidence="6 11" id="KW-0732">Signal</keyword>
<feature type="signal peptide" evidence="11">
    <location>
        <begin position="1"/>
        <end position="20"/>
    </location>
</feature>
<evidence type="ECO:0000256" key="9">
    <source>
        <dbReference type="PROSITE-ProRule" id="PRU01356"/>
    </source>
</evidence>
<feature type="disulfide bond" evidence="9">
    <location>
        <begin position="41"/>
        <end position="48"/>
    </location>
</feature>
<evidence type="ECO:0000256" key="10">
    <source>
        <dbReference type="SAM" id="MobiDB-lite"/>
    </source>
</evidence>
<dbReference type="AlphaFoldDB" id="A0A6A6JVF5"/>
<comment type="caution">
    <text evidence="9">Lacks conserved residue(s) required for the propagation of feature annotation.</text>
</comment>
<proteinExistence type="inferred from homology"/>
<evidence type="ECO:0000256" key="5">
    <source>
        <dbReference type="ARBA" id="ARBA00022622"/>
    </source>
</evidence>
<gene>
    <name evidence="13" type="ORF">EI97DRAFT_499162</name>
</gene>
<evidence type="ECO:0000259" key="12">
    <source>
        <dbReference type="PROSITE" id="PS52012"/>
    </source>
</evidence>
<dbReference type="GeneID" id="54555767"/>
<dbReference type="Proteomes" id="UP000800097">
    <property type="component" value="Unassembled WGS sequence"/>
</dbReference>
<evidence type="ECO:0000256" key="7">
    <source>
        <dbReference type="ARBA" id="ARBA00023157"/>
    </source>
</evidence>
<evidence type="ECO:0000256" key="11">
    <source>
        <dbReference type="SAM" id="SignalP"/>
    </source>
</evidence>
<evidence type="ECO:0000256" key="8">
    <source>
        <dbReference type="ARBA" id="ARBA00023288"/>
    </source>
</evidence>
<evidence type="ECO:0000256" key="3">
    <source>
        <dbReference type="ARBA" id="ARBA00010031"/>
    </source>
</evidence>
<keyword evidence="14" id="KW-1185">Reference proteome</keyword>
<dbReference type="GO" id="GO:0005576">
    <property type="term" value="C:extracellular region"/>
    <property type="evidence" value="ECO:0007669"/>
    <property type="project" value="UniProtKB-SubCell"/>
</dbReference>
<feature type="binding site" description="axial binding residue" evidence="9">
    <location>
        <position position="45"/>
    </location>
    <ligand>
        <name>heme</name>
        <dbReference type="ChEBI" id="CHEBI:30413"/>
    </ligand>
    <ligandPart>
        <name>Fe</name>
        <dbReference type="ChEBI" id="CHEBI:18248"/>
    </ligandPart>
</feature>
<keyword evidence="8" id="KW-0449">Lipoprotein</keyword>
<name>A0A6A6JVF5_WESOR</name>
<keyword evidence="9" id="KW-0349">Heme</keyword>
<evidence type="ECO:0000313" key="14">
    <source>
        <dbReference type="Proteomes" id="UP000800097"/>
    </source>
</evidence>
<feature type="chain" id="PRO_5025573763" description="CFEM domain-containing protein" evidence="11">
    <location>
        <begin position="21"/>
        <end position="213"/>
    </location>
</feature>
<keyword evidence="9" id="KW-0479">Metal-binding</keyword>
<evidence type="ECO:0000313" key="13">
    <source>
        <dbReference type="EMBL" id="KAF2279798.1"/>
    </source>
</evidence>
<keyword evidence="7 9" id="KW-1015">Disulfide bond</keyword>
<dbReference type="SMART" id="SM00747">
    <property type="entry name" value="CFEM"/>
    <property type="match status" value="1"/>
</dbReference>
<feature type="compositionally biased region" description="Low complexity" evidence="10">
    <location>
        <begin position="100"/>
        <end position="112"/>
    </location>
</feature>
<keyword evidence="4" id="KW-0964">Secreted</keyword>
<evidence type="ECO:0000256" key="2">
    <source>
        <dbReference type="ARBA" id="ARBA00004613"/>
    </source>
</evidence>
<reference evidence="13" key="1">
    <citation type="journal article" date="2020" name="Stud. Mycol.">
        <title>101 Dothideomycetes genomes: a test case for predicting lifestyles and emergence of pathogens.</title>
        <authorList>
            <person name="Haridas S."/>
            <person name="Albert R."/>
            <person name="Binder M."/>
            <person name="Bloem J."/>
            <person name="Labutti K."/>
            <person name="Salamov A."/>
            <person name="Andreopoulos B."/>
            <person name="Baker S."/>
            <person name="Barry K."/>
            <person name="Bills G."/>
            <person name="Bluhm B."/>
            <person name="Cannon C."/>
            <person name="Castanera R."/>
            <person name="Culley D."/>
            <person name="Daum C."/>
            <person name="Ezra D."/>
            <person name="Gonzalez J."/>
            <person name="Henrissat B."/>
            <person name="Kuo A."/>
            <person name="Liang C."/>
            <person name="Lipzen A."/>
            <person name="Lutzoni F."/>
            <person name="Magnuson J."/>
            <person name="Mondo S."/>
            <person name="Nolan M."/>
            <person name="Ohm R."/>
            <person name="Pangilinan J."/>
            <person name="Park H.-J."/>
            <person name="Ramirez L."/>
            <person name="Alfaro M."/>
            <person name="Sun H."/>
            <person name="Tritt A."/>
            <person name="Yoshinaga Y."/>
            <person name="Zwiers L.-H."/>
            <person name="Turgeon B."/>
            <person name="Goodwin S."/>
            <person name="Spatafora J."/>
            <person name="Crous P."/>
            <person name="Grigoriev I."/>
        </authorList>
    </citation>
    <scope>NUCLEOTIDE SEQUENCE</scope>
    <source>
        <strain evidence="13">CBS 379.55</strain>
    </source>
</reference>
<dbReference type="EMBL" id="ML986486">
    <property type="protein sequence ID" value="KAF2279798.1"/>
    <property type="molecule type" value="Genomic_DNA"/>
</dbReference>
<comment type="similarity">
    <text evidence="3">Belongs to the RBT5 family.</text>
</comment>
<keyword evidence="5" id="KW-0472">Membrane</keyword>
<feature type="region of interest" description="Disordered" evidence="10">
    <location>
        <begin position="92"/>
        <end position="140"/>
    </location>
</feature>
<protein>
    <recommendedName>
        <fullName evidence="12">CFEM domain-containing protein</fullName>
    </recommendedName>
</protein>
<evidence type="ECO:0000256" key="6">
    <source>
        <dbReference type="ARBA" id="ARBA00022729"/>
    </source>
</evidence>
<dbReference type="InterPro" id="IPR008427">
    <property type="entry name" value="Extracellular_membr_CFEM_dom"/>
</dbReference>
<keyword evidence="9" id="KW-0408">Iron</keyword>
<keyword evidence="5" id="KW-0336">GPI-anchor</keyword>
<accession>A0A6A6JVF5</accession>
<dbReference type="PROSITE" id="PS52012">
    <property type="entry name" value="CFEM"/>
    <property type="match status" value="1"/>
</dbReference>
<feature type="domain" description="CFEM" evidence="12">
    <location>
        <begin position="1"/>
        <end position="110"/>
    </location>
</feature>
<dbReference type="OrthoDB" id="3767534at2759"/>
<evidence type="ECO:0000256" key="1">
    <source>
        <dbReference type="ARBA" id="ARBA00004589"/>
    </source>
</evidence>
<sequence>MKTAVACTLLLLGSLGATQSITDLPLCSIQCVASAVTGVGCGLTDYACSCQKSDQLTPTVTACVKKACPSPADQAKVITVLEGICAAAGFPIKVPPPQPETSQQPQQPQPSETPKKGETPASSHAPTIQTSVPAETPLPTGSCVVKTITKTVTKGKPEPTPSAPYPTGPVGTGTPIVPSSPAVNLPPEFTGAASAVKVPAGVAGFVGLVAYFL</sequence>